<evidence type="ECO:0000313" key="2">
    <source>
        <dbReference type="Proteomes" id="UP001151760"/>
    </source>
</evidence>
<dbReference type="Proteomes" id="UP001151760">
    <property type="component" value="Unassembled WGS sequence"/>
</dbReference>
<organism evidence="1 2">
    <name type="scientific">Tanacetum coccineum</name>
    <dbReference type="NCBI Taxonomy" id="301880"/>
    <lineage>
        <taxon>Eukaryota</taxon>
        <taxon>Viridiplantae</taxon>
        <taxon>Streptophyta</taxon>
        <taxon>Embryophyta</taxon>
        <taxon>Tracheophyta</taxon>
        <taxon>Spermatophyta</taxon>
        <taxon>Magnoliopsida</taxon>
        <taxon>eudicotyledons</taxon>
        <taxon>Gunneridae</taxon>
        <taxon>Pentapetalae</taxon>
        <taxon>asterids</taxon>
        <taxon>campanulids</taxon>
        <taxon>Asterales</taxon>
        <taxon>Asteraceae</taxon>
        <taxon>Asteroideae</taxon>
        <taxon>Anthemideae</taxon>
        <taxon>Anthemidinae</taxon>
        <taxon>Tanacetum</taxon>
    </lineage>
</organism>
<evidence type="ECO:0000313" key="1">
    <source>
        <dbReference type="EMBL" id="GJT95533.1"/>
    </source>
</evidence>
<dbReference type="EMBL" id="BQNB010020398">
    <property type="protein sequence ID" value="GJT95533.1"/>
    <property type="molecule type" value="Genomic_DNA"/>
</dbReference>
<gene>
    <name evidence="1" type="ORF">Tco_1091051</name>
</gene>
<proteinExistence type="predicted"/>
<reference evidence="1" key="2">
    <citation type="submission" date="2022-01" db="EMBL/GenBank/DDBJ databases">
        <authorList>
            <person name="Yamashiro T."/>
            <person name="Shiraishi A."/>
            <person name="Satake H."/>
            <person name="Nakayama K."/>
        </authorList>
    </citation>
    <scope>NUCLEOTIDE SEQUENCE</scope>
</reference>
<reference evidence="1" key="1">
    <citation type="journal article" date="2022" name="Int. J. Mol. Sci.">
        <title>Draft Genome of Tanacetum Coccineum: Genomic Comparison of Closely Related Tanacetum-Family Plants.</title>
        <authorList>
            <person name="Yamashiro T."/>
            <person name="Shiraishi A."/>
            <person name="Nakayama K."/>
            <person name="Satake H."/>
        </authorList>
    </citation>
    <scope>NUCLEOTIDE SEQUENCE</scope>
</reference>
<keyword evidence="2" id="KW-1185">Reference proteome</keyword>
<comment type="caution">
    <text evidence="1">The sequence shown here is derived from an EMBL/GenBank/DDBJ whole genome shotgun (WGS) entry which is preliminary data.</text>
</comment>
<protein>
    <recommendedName>
        <fullName evidence="3">Retrotransposon gag domain-containing protein</fullName>
    </recommendedName>
</protein>
<accession>A0ABQ5I632</accession>
<name>A0ABQ5I632_9ASTR</name>
<sequence length="308" mass="34873">MSKTHGDYGSDVTRPKINTNTHFELKGQFLKELRDNTFSGSEYEDANEHFEKVLEAVDLFHIPNITKNQIMLRAFPVSLTRAASRWLRNEPAGLILTWEERFEELLMKCTQHYLTDMQEIILFYNGLDVPARQILDSKGAIPTKTAANAKAQLNSLGREIKKVNEKVYDAQVGCELCKGPNYTQKPFHSKKKRINPLRSLPIIAVCKETRGELKHNQRRFDLLPDAKLSEIKGASIKTLEIQIGQMSKVLQERGLKSTQLDGNEPKGSCQIILTAKAISNGYVVSDQAHKPVADSQIRNVFSETVLFF</sequence>
<evidence type="ECO:0008006" key="3">
    <source>
        <dbReference type="Google" id="ProtNLM"/>
    </source>
</evidence>